<evidence type="ECO:0000313" key="9">
    <source>
        <dbReference type="EMBL" id="KOO26615.1"/>
    </source>
</evidence>
<reference evidence="10" key="1">
    <citation type="journal article" date="2015" name="PLoS Genet.">
        <title>Genome Sequence and Transcriptome Analyses of Chrysochromulina tobin: Metabolic Tools for Enhanced Algal Fitness in the Prominent Order Prymnesiales (Haptophyceae).</title>
        <authorList>
            <person name="Hovde B.T."/>
            <person name="Deodato C.R."/>
            <person name="Hunsperger H.M."/>
            <person name="Ryken S.A."/>
            <person name="Yost W."/>
            <person name="Jha R.K."/>
            <person name="Patterson J."/>
            <person name="Monnat R.J. Jr."/>
            <person name="Barlow S.B."/>
            <person name="Starkenburg S.R."/>
            <person name="Cattolico R.A."/>
        </authorList>
    </citation>
    <scope>NUCLEOTIDE SEQUENCE</scope>
    <source>
        <strain evidence="10">CCMP291</strain>
    </source>
</reference>
<dbReference type="PANTHER" id="PTHR10953">
    <property type="entry name" value="UBIQUITIN-ACTIVATING ENZYME E1"/>
    <property type="match status" value="1"/>
</dbReference>
<gene>
    <name evidence="9" type="ORF">Ctob_010315</name>
</gene>
<dbReference type="GO" id="GO:0005829">
    <property type="term" value="C:cytosol"/>
    <property type="evidence" value="ECO:0007669"/>
    <property type="project" value="TreeGrafter"/>
</dbReference>
<dbReference type="InterPro" id="IPR029752">
    <property type="entry name" value="D-isomer_DH_CS1"/>
</dbReference>
<dbReference type="InterPro" id="IPR000594">
    <property type="entry name" value="ThiF_NAD_FAD-bd"/>
</dbReference>
<name>A0A0M0JJF7_9EUKA</name>
<dbReference type="EMBL" id="JWZX01002828">
    <property type="protein sequence ID" value="KOO26615.1"/>
    <property type="molecule type" value="Genomic_DNA"/>
</dbReference>
<sequence>MAQTAATIPGGPAADIKVTTSDLRGQVGRIQNQVKEIQEVVRMYSSTTGPRRVRRSKMDVMSQEVQDTNPYSRLMALKTMGVVKNYERVRDFSVAVIGIGGVGVSLVEMLTRCGIGKLIIYDYDTIELANMNKMFYRPEQSGWNKTMACRHYCSELNPDTTFEVHNMNIATDENRAKFKETLASGSLDRKGAVSMIVGCVDNLEARQLMEQVSEELQVPFMDAVVADDAMSGSVQLIIPGRTGGLEAAPIKSHMQKRPGTCPASLPTTDSIIAGITGQNVLKYLLGFGEVAFLIQYNAITNDFQSRMTYPDPRKASAVPATPGA</sequence>
<dbReference type="Pfam" id="PF00899">
    <property type="entry name" value="ThiF"/>
    <property type="match status" value="1"/>
</dbReference>
<comment type="similarity">
    <text evidence="1">Belongs to the ubiquitin-activating E1 family. UBA5 subfamily.</text>
</comment>
<keyword evidence="6" id="KW-0862">Zinc</keyword>
<evidence type="ECO:0000256" key="3">
    <source>
        <dbReference type="ARBA" id="ARBA00022723"/>
    </source>
</evidence>
<protein>
    <recommendedName>
        <fullName evidence="2">Ubiquitin-like modifier-activating enzyme 5</fullName>
    </recommendedName>
</protein>
<keyword evidence="7" id="KW-0067">ATP-binding</keyword>
<feature type="domain" description="THIF-type NAD/FAD binding fold" evidence="8">
    <location>
        <begin position="71"/>
        <end position="307"/>
    </location>
</feature>
<dbReference type="SUPFAM" id="SSF69572">
    <property type="entry name" value="Activating enzymes of the ubiquitin-like proteins"/>
    <property type="match status" value="1"/>
</dbReference>
<keyword evidence="4" id="KW-0547">Nucleotide-binding</keyword>
<dbReference type="GO" id="GO:0005524">
    <property type="term" value="F:ATP binding"/>
    <property type="evidence" value="ECO:0007669"/>
    <property type="project" value="UniProtKB-KW"/>
</dbReference>
<evidence type="ECO:0000256" key="1">
    <source>
        <dbReference type="ARBA" id="ARBA00005339"/>
    </source>
</evidence>
<keyword evidence="3" id="KW-0479">Metal-binding</keyword>
<evidence type="ECO:0000256" key="2">
    <source>
        <dbReference type="ARBA" id="ARBA00016279"/>
    </source>
</evidence>
<dbReference type="AlphaFoldDB" id="A0A0M0JJF7"/>
<dbReference type="PROSITE" id="PS00065">
    <property type="entry name" value="D_2_HYDROXYACID_DH_1"/>
    <property type="match status" value="1"/>
</dbReference>
<evidence type="ECO:0000256" key="7">
    <source>
        <dbReference type="ARBA" id="ARBA00022840"/>
    </source>
</evidence>
<keyword evidence="10" id="KW-1185">Reference proteome</keyword>
<evidence type="ECO:0000259" key="8">
    <source>
        <dbReference type="Pfam" id="PF00899"/>
    </source>
</evidence>
<dbReference type="Gene3D" id="3.40.50.720">
    <property type="entry name" value="NAD(P)-binding Rossmann-like Domain"/>
    <property type="match status" value="1"/>
</dbReference>
<dbReference type="OrthoDB" id="206053at2759"/>
<dbReference type="InterPro" id="IPR045886">
    <property type="entry name" value="ThiF/MoeB/HesA"/>
</dbReference>
<dbReference type="GO" id="GO:0046872">
    <property type="term" value="F:metal ion binding"/>
    <property type="evidence" value="ECO:0007669"/>
    <property type="project" value="UniProtKB-KW"/>
</dbReference>
<dbReference type="GO" id="GO:0071569">
    <property type="term" value="P:protein ufmylation"/>
    <property type="evidence" value="ECO:0007669"/>
    <property type="project" value="TreeGrafter"/>
</dbReference>
<evidence type="ECO:0000256" key="4">
    <source>
        <dbReference type="ARBA" id="ARBA00022741"/>
    </source>
</evidence>
<proteinExistence type="inferred from homology"/>
<dbReference type="GO" id="GO:0071566">
    <property type="term" value="F:UFM1 activating enzyme activity"/>
    <property type="evidence" value="ECO:0007669"/>
    <property type="project" value="TreeGrafter"/>
</dbReference>
<organism evidence="9 10">
    <name type="scientific">Chrysochromulina tobinii</name>
    <dbReference type="NCBI Taxonomy" id="1460289"/>
    <lineage>
        <taxon>Eukaryota</taxon>
        <taxon>Haptista</taxon>
        <taxon>Haptophyta</taxon>
        <taxon>Prymnesiophyceae</taxon>
        <taxon>Prymnesiales</taxon>
        <taxon>Chrysochromulinaceae</taxon>
        <taxon>Chrysochromulina</taxon>
    </lineage>
</organism>
<dbReference type="InterPro" id="IPR035985">
    <property type="entry name" value="Ubiquitin-activating_enz"/>
</dbReference>
<accession>A0A0M0JJF7</accession>
<evidence type="ECO:0000313" key="10">
    <source>
        <dbReference type="Proteomes" id="UP000037460"/>
    </source>
</evidence>
<dbReference type="Proteomes" id="UP000037460">
    <property type="component" value="Unassembled WGS sequence"/>
</dbReference>
<evidence type="ECO:0000256" key="6">
    <source>
        <dbReference type="ARBA" id="ARBA00022833"/>
    </source>
</evidence>
<evidence type="ECO:0000256" key="5">
    <source>
        <dbReference type="ARBA" id="ARBA00022786"/>
    </source>
</evidence>
<keyword evidence="5" id="KW-0833">Ubl conjugation pathway</keyword>
<comment type="caution">
    <text evidence="9">The sequence shown here is derived from an EMBL/GenBank/DDBJ whole genome shotgun (WGS) entry which is preliminary data.</text>
</comment>
<dbReference type="PANTHER" id="PTHR10953:SF9">
    <property type="entry name" value="UBIQUITIN-LIKE MODIFIER-ACTIVATING ENZYME 5"/>
    <property type="match status" value="1"/>
</dbReference>